<evidence type="ECO:0000313" key="1">
    <source>
        <dbReference type="EMBL" id="VBB17595.1"/>
    </source>
</evidence>
<dbReference type="Proteomes" id="UP000594342">
    <property type="component" value="Unassembled WGS sequence"/>
</dbReference>
<gene>
    <name evidence="1" type="ORF">YASMINEVIRUS_58</name>
</gene>
<protein>
    <submittedName>
        <fullName evidence="1">Uncharacterized protein</fullName>
    </submittedName>
</protein>
<evidence type="ECO:0000313" key="2">
    <source>
        <dbReference type="Proteomes" id="UP000594342"/>
    </source>
</evidence>
<proteinExistence type="predicted"/>
<accession>A0A5K0U712</accession>
<keyword evidence="2" id="KW-1185">Reference proteome</keyword>
<organism evidence="1 2">
    <name type="scientific">Yasminevirus sp. GU-2018</name>
    <dbReference type="NCBI Taxonomy" id="2420051"/>
    <lineage>
        <taxon>Viruses</taxon>
        <taxon>Varidnaviria</taxon>
        <taxon>Bamfordvirae</taxon>
        <taxon>Nucleocytoviricota</taxon>
        <taxon>Megaviricetes</taxon>
        <taxon>Imitervirales</taxon>
        <taxon>Mimiviridae</taxon>
        <taxon>Klosneuvirinae</taxon>
        <taxon>Yasminevirus</taxon>
        <taxon>Yasminevirus saudimassiliense</taxon>
    </lineage>
</organism>
<sequence length="592" mass="66122">MSLNSNQTYKNAKMDYAVLKSTVDESLSKGSFDRMMGGGQPYESILCINTITDTMKLIRFPDGRPTSVRRDAPQQVVTEFNALTDKSIYGIGGNVTAETDITVAQSGNGLDLPQITRFVEYSIRNDTNRAIVLTAIVAPDREIVMGSMTIINNVPTQKRFHFYTRYDVETVAVVGNKTTFLGDDVNFVLGICAIKIVMNATMATSITLNVTGVALNAVAKVNSIEIQGDETVNIVLDNVQLDDTRKIKTLFRDLQESRQRAKSSYKTCVNMDLLNIKNRPLHMQDSAIKAKVFQSVGQTICNNISYNYKPDIVAQIMKTEIVLKLIIMNSLKDIEPNLAVWDDATYDAYMMDIPKVLPSTIENKNILFKNGTGDFVKLNPRLRVIFDSGNSAATSIGRRVVEALGLPVHTGCMMISTGVGGQNKTSGDYVKLTFKFDKSYANSVNKEYSILAFIDDANLRDIVLFGHSNGLDLLFDDNFSIKGEYSKNDPRTNERGQRSAIIINEHVRLNKILDTYLESPDAPLNISILLELIGININNIHGYQTGIDEEKFSGTFVKLRDVKRRIRLNDKMEKPLQEKILLLIDRILNNMS</sequence>
<comment type="caution">
    <text evidence="1">The sequence shown here is derived from an EMBL/GenBank/DDBJ whole genome shotgun (WGS) entry which is preliminary data.</text>
</comment>
<reference evidence="1 2" key="1">
    <citation type="submission" date="2018-10" db="EMBL/GenBank/DDBJ databases">
        <authorList>
            <consortium name="IHU Genomes"/>
        </authorList>
    </citation>
    <scope>NUCLEOTIDE SEQUENCE [LARGE SCALE GENOMIC DNA]</scope>
    <source>
        <strain evidence="1 2">A1</strain>
    </source>
</reference>
<name>A0A5K0U712_9VIRU</name>
<dbReference type="EMBL" id="UPSH01000001">
    <property type="protein sequence ID" value="VBB17595.1"/>
    <property type="molecule type" value="Genomic_DNA"/>
</dbReference>